<dbReference type="InterPro" id="IPR002307">
    <property type="entry name" value="Tyr-tRNA-ligase"/>
</dbReference>
<evidence type="ECO:0000256" key="8">
    <source>
        <dbReference type="RuleBase" id="RU361234"/>
    </source>
</evidence>
<evidence type="ECO:0000256" key="9">
    <source>
        <dbReference type="SAM" id="MobiDB-lite"/>
    </source>
</evidence>
<dbReference type="Proteomes" id="UP001219355">
    <property type="component" value="Chromosome 3"/>
</dbReference>
<dbReference type="FunFam" id="3.40.50.620:FF:000227">
    <property type="entry name" value="Tyrosine--tRNA ligase"/>
    <property type="match status" value="1"/>
</dbReference>
<dbReference type="InterPro" id="IPR032005">
    <property type="entry name" value="TyrRSs_C"/>
</dbReference>
<evidence type="ECO:0000256" key="7">
    <source>
        <dbReference type="ARBA" id="ARBA00048248"/>
    </source>
</evidence>
<evidence type="ECO:0000313" key="11">
    <source>
        <dbReference type="EMBL" id="WEW59260.1"/>
    </source>
</evidence>
<dbReference type="EC" id="6.1.1.1" evidence="8"/>
<dbReference type="GO" id="GO:0005524">
    <property type="term" value="F:ATP binding"/>
    <property type="evidence" value="ECO:0007669"/>
    <property type="project" value="UniProtKB-KW"/>
</dbReference>
<evidence type="ECO:0000259" key="10">
    <source>
        <dbReference type="Pfam" id="PF16714"/>
    </source>
</evidence>
<comment type="catalytic activity">
    <reaction evidence="7 8">
        <text>tRNA(Tyr) + L-tyrosine + ATP = L-tyrosyl-tRNA(Tyr) + AMP + diphosphate + H(+)</text>
        <dbReference type="Rhea" id="RHEA:10220"/>
        <dbReference type="Rhea" id="RHEA-COMP:9706"/>
        <dbReference type="Rhea" id="RHEA-COMP:9707"/>
        <dbReference type="ChEBI" id="CHEBI:15378"/>
        <dbReference type="ChEBI" id="CHEBI:30616"/>
        <dbReference type="ChEBI" id="CHEBI:33019"/>
        <dbReference type="ChEBI" id="CHEBI:58315"/>
        <dbReference type="ChEBI" id="CHEBI:78442"/>
        <dbReference type="ChEBI" id="CHEBI:78536"/>
        <dbReference type="ChEBI" id="CHEBI:456215"/>
        <dbReference type="EC" id="6.1.1.1"/>
    </reaction>
</comment>
<evidence type="ECO:0000313" key="12">
    <source>
        <dbReference type="Proteomes" id="UP001219355"/>
    </source>
</evidence>
<feature type="region of interest" description="Disordered" evidence="9">
    <location>
        <begin position="629"/>
        <end position="658"/>
    </location>
</feature>
<dbReference type="GO" id="GO:0004831">
    <property type="term" value="F:tyrosine-tRNA ligase activity"/>
    <property type="evidence" value="ECO:0007669"/>
    <property type="project" value="UniProtKB-EC"/>
</dbReference>
<dbReference type="GO" id="GO:0003723">
    <property type="term" value="F:RNA binding"/>
    <property type="evidence" value="ECO:0007669"/>
    <property type="project" value="InterPro"/>
</dbReference>
<dbReference type="CDD" id="cd00805">
    <property type="entry name" value="TyrRS_core"/>
    <property type="match status" value="1"/>
</dbReference>
<evidence type="ECO:0000256" key="6">
    <source>
        <dbReference type="ARBA" id="ARBA00023146"/>
    </source>
</evidence>
<evidence type="ECO:0000256" key="2">
    <source>
        <dbReference type="ARBA" id="ARBA00022598"/>
    </source>
</evidence>
<evidence type="ECO:0000256" key="3">
    <source>
        <dbReference type="ARBA" id="ARBA00022741"/>
    </source>
</evidence>
<keyword evidence="5 8" id="KW-0648">Protein biosynthesis</keyword>
<dbReference type="AlphaFoldDB" id="A0AAF0IIV6"/>
<evidence type="ECO:0000256" key="5">
    <source>
        <dbReference type="ARBA" id="ARBA00022917"/>
    </source>
</evidence>
<reference evidence="11" key="1">
    <citation type="submission" date="2023-03" db="EMBL/GenBank/DDBJ databases">
        <title>Emydomyces testavorans Genome Sequence.</title>
        <authorList>
            <person name="Hoyer L."/>
        </authorList>
    </citation>
    <scope>NUCLEOTIDE SEQUENCE</scope>
    <source>
        <strain evidence="11">16-2883</strain>
    </source>
</reference>
<comment type="similarity">
    <text evidence="1 8">Belongs to the class-I aminoacyl-tRNA synthetase family.</text>
</comment>
<protein>
    <recommendedName>
        <fullName evidence="8">Tyrosine--tRNA ligase</fullName>
        <ecNumber evidence="8">6.1.1.1</ecNumber>
    </recommendedName>
    <alternativeName>
        <fullName evidence="8">Tyrosyl-tRNA synthetase</fullName>
    </alternativeName>
</protein>
<dbReference type="GO" id="GO:0005739">
    <property type="term" value="C:mitochondrion"/>
    <property type="evidence" value="ECO:0007669"/>
    <property type="project" value="TreeGrafter"/>
</dbReference>
<name>A0AAF0IIV6_9EURO</name>
<dbReference type="InterPro" id="IPR024088">
    <property type="entry name" value="Tyr-tRNA-ligase_bac-type"/>
</dbReference>
<dbReference type="NCBIfam" id="TIGR00234">
    <property type="entry name" value="tyrS"/>
    <property type="match status" value="1"/>
</dbReference>
<keyword evidence="2 8" id="KW-0436">Ligase</keyword>
<evidence type="ECO:0000256" key="1">
    <source>
        <dbReference type="ARBA" id="ARBA00005594"/>
    </source>
</evidence>
<dbReference type="SUPFAM" id="SSF52374">
    <property type="entry name" value="Nucleotidylyl transferase"/>
    <property type="match status" value="1"/>
</dbReference>
<dbReference type="PRINTS" id="PR01040">
    <property type="entry name" value="TRNASYNTHTYR"/>
</dbReference>
<dbReference type="PANTHER" id="PTHR11766:SF0">
    <property type="entry name" value="TYROSINE--TRNA LIGASE, MITOCHONDRIAL"/>
    <property type="match status" value="1"/>
</dbReference>
<dbReference type="InterPro" id="IPR014729">
    <property type="entry name" value="Rossmann-like_a/b/a_fold"/>
</dbReference>
<feature type="domain" description="Tyrosyl-tRNA synthetase C-terminal" evidence="10">
    <location>
        <begin position="478"/>
        <end position="593"/>
    </location>
</feature>
<organism evidence="11 12">
    <name type="scientific">Emydomyces testavorans</name>
    <dbReference type="NCBI Taxonomy" id="2070801"/>
    <lineage>
        <taxon>Eukaryota</taxon>
        <taxon>Fungi</taxon>
        <taxon>Dikarya</taxon>
        <taxon>Ascomycota</taxon>
        <taxon>Pezizomycotina</taxon>
        <taxon>Eurotiomycetes</taxon>
        <taxon>Eurotiomycetidae</taxon>
        <taxon>Onygenales</taxon>
        <taxon>Nannizziopsiaceae</taxon>
        <taxon>Emydomyces</taxon>
    </lineage>
</organism>
<keyword evidence="3 8" id="KW-0547">Nucleotide-binding</keyword>
<sequence length="658" mass="74634">MRSQLQRSRLSLRPTTCVSCQMKLLHASSTTRTATQVTNRKRTDAVGTPLIQKRHITQQHIRRTNEAKEQWARWAEEIKAGKKQSFLSLLEERGLINSVVGERDVLDKLITNKRVGFYAGVDPTAPSLHIGHMLPFMILGWAYVHGMKAVWLLGGTTAKIGDPTGRTDTRPIMKSSIRKANIANLHLQLKKLGLSFEKYGGKYGYEYEWAWRRVLENNNTWWNKEPLAEVLTTLGSAVRLGPMLGRDNVKSRMESGGGMSLAEFCYPVMQAWDFWYLFKHGTQIQVGGSDQYGNILFGIDAIKGILKNDPHSEFAPKANEDPDLVNPIGITTPLLTTSSGVKFGKSAGNAVWLDKDMTSTYDLYQVRPRVNDLEYFVRLPDSEVERYLKLFTFIPIPQIKELMEQHVQDPSKRVAQHKLAREFVELIHGAKEAEQAAKQHRTIFMSKFSTGNRSATETDEACGTGLSEDEPRPQKLKMFEVPSPHVTLPRSLVVNQFFHKVLWSAGLVESKAEGFRKIVRNGVHVASRADSNQVMGDAISYIPVKTWPPEITEKFIIDDSLMILKIGKWNIKIIKIVSDQEYEKLGLSAPGWNERDTYEERQADKELFKSKQKIDGHRVKLPLFAQTPKPEIKTWKPGQEEPILRAPEDRHVESGHKA</sequence>
<feature type="compositionally biased region" description="Basic and acidic residues" evidence="9">
    <location>
        <begin position="630"/>
        <end position="658"/>
    </location>
</feature>
<dbReference type="Pfam" id="PF00579">
    <property type="entry name" value="tRNA-synt_1b"/>
    <property type="match status" value="1"/>
</dbReference>
<dbReference type="FunFam" id="1.10.240.10:FF:000001">
    <property type="entry name" value="Tyrosine--tRNA ligase"/>
    <property type="match status" value="1"/>
</dbReference>
<accession>A0AAF0IIV6</accession>
<dbReference type="InterPro" id="IPR002305">
    <property type="entry name" value="aa-tRNA-synth_Ic"/>
</dbReference>
<evidence type="ECO:0000256" key="4">
    <source>
        <dbReference type="ARBA" id="ARBA00022840"/>
    </source>
</evidence>
<proteinExistence type="inferred from homology"/>
<keyword evidence="6 8" id="KW-0030">Aminoacyl-tRNA synthetase</keyword>
<keyword evidence="12" id="KW-1185">Reference proteome</keyword>
<dbReference type="PROSITE" id="PS00178">
    <property type="entry name" value="AA_TRNA_LIGASE_I"/>
    <property type="match status" value="1"/>
</dbReference>
<dbReference type="Gene3D" id="1.10.240.10">
    <property type="entry name" value="Tyrosyl-Transfer RNA Synthetase"/>
    <property type="match status" value="1"/>
</dbReference>
<dbReference type="GO" id="GO:0006437">
    <property type="term" value="P:tyrosyl-tRNA aminoacylation"/>
    <property type="evidence" value="ECO:0007669"/>
    <property type="project" value="InterPro"/>
</dbReference>
<dbReference type="GO" id="GO:0005829">
    <property type="term" value="C:cytosol"/>
    <property type="evidence" value="ECO:0007669"/>
    <property type="project" value="TreeGrafter"/>
</dbReference>
<gene>
    <name evidence="11" type="primary">MSY1</name>
    <name evidence="11" type="ORF">PRK78_004729</name>
</gene>
<dbReference type="EMBL" id="CP120629">
    <property type="protein sequence ID" value="WEW59260.1"/>
    <property type="molecule type" value="Genomic_DNA"/>
</dbReference>
<dbReference type="PANTHER" id="PTHR11766">
    <property type="entry name" value="TYROSYL-TRNA SYNTHETASE"/>
    <property type="match status" value="1"/>
</dbReference>
<dbReference type="Gene3D" id="3.40.50.620">
    <property type="entry name" value="HUPs"/>
    <property type="match status" value="1"/>
</dbReference>
<dbReference type="Pfam" id="PF16714">
    <property type="entry name" value="TyrRSs_C"/>
    <property type="match status" value="1"/>
</dbReference>
<dbReference type="InterPro" id="IPR001412">
    <property type="entry name" value="aa-tRNA-synth_I_CS"/>
</dbReference>
<keyword evidence="4 8" id="KW-0067">ATP-binding</keyword>